<dbReference type="EMBL" id="LVLB01000006">
    <property type="protein sequence ID" value="KYO02346.1"/>
    <property type="molecule type" value="Genomic_DNA"/>
</dbReference>
<dbReference type="KEGG" id="pgab:PGSY75_0515200"/>
<evidence type="ECO:0000313" key="3">
    <source>
        <dbReference type="Proteomes" id="UP000076004"/>
    </source>
</evidence>
<evidence type="ECO:0000256" key="1">
    <source>
        <dbReference type="SAM" id="Phobius"/>
    </source>
</evidence>
<proteinExistence type="predicted"/>
<feature type="transmembrane region" description="Helical" evidence="1">
    <location>
        <begin position="119"/>
        <end position="137"/>
    </location>
</feature>
<organism evidence="2 3">
    <name type="scientific">Plasmodium gaboni</name>
    <dbReference type="NCBI Taxonomy" id="647221"/>
    <lineage>
        <taxon>Eukaryota</taxon>
        <taxon>Sar</taxon>
        <taxon>Alveolata</taxon>
        <taxon>Apicomplexa</taxon>
        <taxon>Aconoidasida</taxon>
        <taxon>Haemosporida</taxon>
        <taxon>Plasmodiidae</taxon>
        <taxon>Plasmodium</taxon>
        <taxon>Plasmodium (Laverania)</taxon>
    </lineage>
</organism>
<keyword evidence="1" id="KW-0812">Transmembrane</keyword>
<keyword evidence="1" id="KW-0472">Membrane</keyword>
<keyword evidence="1" id="KW-1133">Transmembrane helix</keyword>
<dbReference type="AlphaFoldDB" id="A0A151LT28"/>
<dbReference type="GeneID" id="29775044"/>
<gene>
    <name evidence="2" type="ORF">PGSY75_0515200</name>
</gene>
<protein>
    <submittedName>
        <fullName evidence="2">Uncharacterized protein</fullName>
    </submittedName>
</protein>
<reference evidence="2 3" key="1">
    <citation type="journal article" date="2016" name="Nat. Commun.">
        <title>Genomes of cryptic chimpanzee Plasmodium species reveal key evolutionary events leading to human malaria.</title>
        <authorList>
            <person name="Sundararaman S.A."/>
            <person name="Plenderleith L.J."/>
            <person name="Liu W."/>
            <person name="Loy D.E."/>
            <person name="Learn G.H."/>
            <person name="Li Y."/>
            <person name="Shaw K.S."/>
            <person name="Ayouba A."/>
            <person name="Peeters M."/>
            <person name="Speede S."/>
            <person name="Shaw G.M."/>
            <person name="Bushman F.D."/>
            <person name="Brisson D."/>
            <person name="Rayner J.C."/>
            <person name="Sharp P.M."/>
            <person name="Hahn B.H."/>
        </authorList>
    </citation>
    <scope>NUCLEOTIDE SEQUENCE [LARGE SCALE GENOMIC DNA]</scope>
    <source>
        <strain evidence="2 3">SY75</strain>
    </source>
</reference>
<evidence type="ECO:0000313" key="2">
    <source>
        <dbReference type="EMBL" id="KYO02346.1"/>
    </source>
</evidence>
<dbReference type="RefSeq" id="XP_018643086.1">
    <property type="nucleotide sequence ID" value="XM_018784431.1"/>
</dbReference>
<dbReference type="VEuPathDB" id="PlasmoDB:PGSY75_0515200"/>
<dbReference type="VEuPathDB" id="PlasmoDB:PGABG01_0514200"/>
<name>A0A151LT28_9APIC</name>
<comment type="caution">
    <text evidence="2">The sequence shown here is derived from an EMBL/GenBank/DDBJ whole genome shotgun (WGS) entry which is preliminary data.</text>
</comment>
<accession>A0A151LT28</accession>
<dbReference type="Proteomes" id="UP000076004">
    <property type="component" value="Unassembled WGS sequence"/>
</dbReference>
<sequence length="147" mass="17720">MIFLSFLNQCEEKKKESYDLLKDNSNINPDVKIVESKYINCEINNKKREWSKNKLNKELRKWNHDIICSKQYQFNPFKQSCDKNFYFLKEGQKYYTSNQKFQKRDYNLIFQNLRNSPSIHIAACGIFMTIIIGLLNFKNKKINKINK</sequence>